<protein>
    <submittedName>
        <fullName evidence="1">Uncharacterized protein</fullName>
    </submittedName>
</protein>
<dbReference type="InParanoid" id="B9SGL6"/>
<gene>
    <name evidence="1" type="ORF">RCOM_0553940</name>
</gene>
<dbReference type="AlphaFoldDB" id="B9SGL6"/>
<organism evidence="1 2">
    <name type="scientific">Ricinus communis</name>
    <name type="common">Castor bean</name>
    <dbReference type="NCBI Taxonomy" id="3988"/>
    <lineage>
        <taxon>Eukaryota</taxon>
        <taxon>Viridiplantae</taxon>
        <taxon>Streptophyta</taxon>
        <taxon>Embryophyta</taxon>
        <taxon>Tracheophyta</taxon>
        <taxon>Spermatophyta</taxon>
        <taxon>Magnoliopsida</taxon>
        <taxon>eudicotyledons</taxon>
        <taxon>Gunneridae</taxon>
        <taxon>Pentapetalae</taxon>
        <taxon>rosids</taxon>
        <taxon>fabids</taxon>
        <taxon>Malpighiales</taxon>
        <taxon>Euphorbiaceae</taxon>
        <taxon>Acalyphoideae</taxon>
        <taxon>Acalypheae</taxon>
        <taxon>Ricinus</taxon>
    </lineage>
</organism>
<name>B9SGL6_RICCO</name>
<reference evidence="2" key="1">
    <citation type="journal article" date="2010" name="Nat. Biotechnol.">
        <title>Draft genome sequence of the oilseed species Ricinus communis.</title>
        <authorList>
            <person name="Chan A.P."/>
            <person name="Crabtree J."/>
            <person name="Zhao Q."/>
            <person name="Lorenzi H."/>
            <person name="Orvis J."/>
            <person name="Puiu D."/>
            <person name="Melake-Berhan A."/>
            <person name="Jones K.M."/>
            <person name="Redman J."/>
            <person name="Chen G."/>
            <person name="Cahoon E.B."/>
            <person name="Gedil M."/>
            <person name="Stanke M."/>
            <person name="Haas B.J."/>
            <person name="Wortman J.R."/>
            <person name="Fraser-Liggett C.M."/>
            <person name="Ravel J."/>
            <person name="Rabinowicz P.D."/>
        </authorList>
    </citation>
    <scope>NUCLEOTIDE SEQUENCE [LARGE SCALE GENOMIC DNA]</scope>
    <source>
        <strain evidence="2">cv. Hale</strain>
    </source>
</reference>
<dbReference type="Proteomes" id="UP000008311">
    <property type="component" value="Unassembled WGS sequence"/>
</dbReference>
<evidence type="ECO:0000313" key="2">
    <source>
        <dbReference type="Proteomes" id="UP000008311"/>
    </source>
</evidence>
<accession>B9SGL6</accession>
<keyword evidence="2" id="KW-1185">Reference proteome</keyword>
<proteinExistence type="predicted"/>
<dbReference type="EMBL" id="EQ973954">
    <property type="protein sequence ID" value="EEF37262.1"/>
    <property type="molecule type" value="Genomic_DNA"/>
</dbReference>
<evidence type="ECO:0000313" key="1">
    <source>
        <dbReference type="EMBL" id="EEF37262.1"/>
    </source>
</evidence>
<sequence>MDRSSKADYCYGIFKVYDGTTVLLSGNDLNLILLKSVLMLQNLITQILLDLVWFCVTGLGNGGAKNVLSHGSFTRREAEAMGVHEALSWIKDLQLSHGVLKMDLLVMLEMFSAC</sequence>